<organism evidence="2 3">
    <name type="scientific">Avrilella dinanensis</name>
    <dbReference type="NCBI Taxonomy" id="2008672"/>
    <lineage>
        <taxon>Bacteria</taxon>
        <taxon>Pseudomonadati</taxon>
        <taxon>Bacteroidota</taxon>
        <taxon>Flavobacteriia</taxon>
        <taxon>Flavobacteriales</taxon>
        <taxon>Flavobacteriaceae</taxon>
        <taxon>Avrilella</taxon>
    </lineage>
</organism>
<comment type="caution">
    <text evidence="2">The sequence shown here is derived from an EMBL/GenBank/DDBJ whole genome shotgun (WGS) entry which is preliminary data.</text>
</comment>
<dbReference type="PANTHER" id="PTHR12905">
    <property type="entry name" value="METALLOPHOSPHOESTERASE"/>
    <property type="match status" value="1"/>
</dbReference>
<dbReference type="AlphaFoldDB" id="A0A2M9R2G8"/>
<dbReference type="EMBL" id="NIPO01000001">
    <property type="protein sequence ID" value="PJR03049.1"/>
    <property type="molecule type" value="Genomic_DNA"/>
</dbReference>
<feature type="domain" description="Calcineurin-like phosphoesterase" evidence="1">
    <location>
        <begin position="12"/>
        <end position="102"/>
    </location>
</feature>
<keyword evidence="3" id="KW-1185">Reference proteome</keyword>
<dbReference type="InterPro" id="IPR051693">
    <property type="entry name" value="UPF0046_metallophosphoest"/>
</dbReference>
<accession>A0A2M9R2G8</accession>
<dbReference type="RefSeq" id="WP_243389264.1">
    <property type="nucleotide sequence ID" value="NZ_NIPO01000001.1"/>
</dbReference>
<dbReference type="PANTHER" id="PTHR12905:SF0">
    <property type="entry name" value="CALCINEURIN-LIKE PHOSPHOESTERASE DOMAIN-CONTAINING PROTEIN"/>
    <property type="match status" value="1"/>
</dbReference>
<sequence length="123" mass="14164">LPLQINWRNITTILIKSTNYFSVHYHFLENRSICLAGINFLSVPARMALHYYPKIKLPEKTDFLLTHAPPKDILDNGFGCTILKKFVNKLKPSYHLFGHIHETAGQTISESKTIFMNTSFINN</sequence>
<protein>
    <recommendedName>
        <fullName evidence="1">Calcineurin-like phosphoesterase domain-containing protein</fullName>
    </recommendedName>
</protein>
<dbReference type="InterPro" id="IPR004843">
    <property type="entry name" value="Calcineurin-like_PHP"/>
</dbReference>
<feature type="non-terminal residue" evidence="2">
    <location>
        <position position="1"/>
    </location>
</feature>
<dbReference type="InterPro" id="IPR029052">
    <property type="entry name" value="Metallo-depent_PP-like"/>
</dbReference>
<evidence type="ECO:0000259" key="1">
    <source>
        <dbReference type="Pfam" id="PF00149"/>
    </source>
</evidence>
<dbReference type="Pfam" id="PF00149">
    <property type="entry name" value="Metallophos"/>
    <property type="match status" value="1"/>
</dbReference>
<evidence type="ECO:0000313" key="2">
    <source>
        <dbReference type="EMBL" id="PJR03049.1"/>
    </source>
</evidence>
<dbReference type="GO" id="GO:0016787">
    <property type="term" value="F:hydrolase activity"/>
    <property type="evidence" value="ECO:0007669"/>
    <property type="project" value="InterPro"/>
</dbReference>
<proteinExistence type="predicted"/>
<reference evidence="2 3" key="1">
    <citation type="submission" date="2017-06" db="EMBL/GenBank/DDBJ databases">
        <title>Description of Avrilella dinanensis gen. nov. sp. nov.</title>
        <authorList>
            <person name="Leyer C."/>
            <person name="Sassi M."/>
            <person name="Minet J."/>
            <person name="Kayal S."/>
            <person name="Cattoir V."/>
        </authorList>
    </citation>
    <scope>NUCLEOTIDE SEQUENCE [LARGE SCALE GENOMIC DNA]</scope>
    <source>
        <strain evidence="2 3">UR159</strain>
    </source>
</reference>
<dbReference type="Gene3D" id="3.60.21.10">
    <property type="match status" value="1"/>
</dbReference>
<gene>
    <name evidence="2" type="ORF">CDL10_00005</name>
</gene>
<evidence type="ECO:0000313" key="3">
    <source>
        <dbReference type="Proteomes" id="UP000231960"/>
    </source>
</evidence>
<name>A0A2M9R2G8_9FLAO</name>
<dbReference type="Proteomes" id="UP000231960">
    <property type="component" value="Unassembled WGS sequence"/>
</dbReference>
<dbReference type="SUPFAM" id="SSF56300">
    <property type="entry name" value="Metallo-dependent phosphatases"/>
    <property type="match status" value="1"/>
</dbReference>